<dbReference type="OrthoDB" id="3269056at2759"/>
<evidence type="ECO:0000256" key="2">
    <source>
        <dbReference type="ARBA" id="ARBA00022553"/>
    </source>
</evidence>
<sequence>MAQVGFLDVNSEEENGVLEEDDEEIDSDEAWDEADEHRFADLLPGKRRLLAARTEAVPESAYSAAGSGGHKVRVEDLLAGLGQTGASYTDLRNTAKTLSDVKRAHARDGSGGGGASKRKGAPLQAPLPSILQDRIDRAAAHEQSKAEVEGWAPTIKRLREAEHLSFPLQDDKMVPQSVAALTSSENVKPTNDMERSIAALLAQEGMTDRNKDC</sequence>
<protein>
    <submittedName>
        <fullName evidence="5">Uncharacterized conserved protein</fullName>
    </submittedName>
</protein>
<dbReference type="AlphaFoldDB" id="A0A0P1BKY9"/>
<dbReference type="EMBL" id="CCYA01000318">
    <property type="protein sequence ID" value="CEH16422.1"/>
    <property type="molecule type" value="Genomic_DNA"/>
</dbReference>
<dbReference type="GO" id="GO:0032040">
    <property type="term" value="C:small-subunit processome"/>
    <property type="evidence" value="ECO:0007669"/>
    <property type="project" value="InterPro"/>
</dbReference>
<dbReference type="PANTHER" id="PTHR14150:SF12">
    <property type="entry name" value="U3 SMALL NUCLEOLAR RNA-ASSOCIATED PROTEIN 14 HOMOLOG A"/>
    <property type="match status" value="1"/>
</dbReference>
<organism evidence="5 6">
    <name type="scientific">Ceraceosorus bombacis</name>
    <dbReference type="NCBI Taxonomy" id="401625"/>
    <lineage>
        <taxon>Eukaryota</taxon>
        <taxon>Fungi</taxon>
        <taxon>Dikarya</taxon>
        <taxon>Basidiomycota</taxon>
        <taxon>Ustilaginomycotina</taxon>
        <taxon>Exobasidiomycetes</taxon>
        <taxon>Ceraceosorales</taxon>
        <taxon>Ceraceosoraceae</taxon>
        <taxon>Ceraceosorus</taxon>
    </lineage>
</organism>
<dbReference type="Pfam" id="PF04615">
    <property type="entry name" value="Utp14"/>
    <property type="match status" value="1"/>
</dbReference>
<evidence type="ECO:0000313" key="6">
    <source>
        <dbReference type="Proteomes" id="UP000054845"/>
    </source>
</evidence>
<keyword evidence="6" id="KW-1185">Reference proteome</keyword>
<comment type="subcellular location">
    <subcellularLocation>
        <location evidence="1">Nucleus</location>
        <location evidence="1">Nucleolus</location>
    </subcellularLocation>
</comment>
<feature type="compositionally biased region" description="Basic and acidic residues" evidence="4">
    <location>
        <begin position="99"/>
        <end position="108"/>
    </location>
</feature>
<dbReference type="STRING" id="401625.A0A0P1BKY9"/>
<accession>A0A0P1BKY9</accession>
<feature type="region of interest" description="Disordered" evidence="4">
    <location>
        <begin position="97"/>
        <end position="131"/>
    </location>
</feature>
<feature type="compositionally biased region" description="Acidic residues" evidence="4">
    <location>
        <begin position="10"/>
        <end position="25"/>
    </location>
</feature>
<evidence type="ECO:0000313" key="5">
    <source>
        <dbReference type="EMBL" id="CEH16422.1"/>
    </source>
</evidence>
<proteinExistence type="predicted"/>
<reference evidence="5 6" key="1">
    <citation type="submission" date="2014-09" db="EMBL/GenBank/DDBJ databases">
        <authorList>
            <person name="Magalhaes I.L.F."/>
            <person name="Oliveira U."/>
            <person name="Santos F.R."/>
            <person name="Vidigal T.H.D.A."/>
            <person name="Brescovit A.D."/>
            <person name="Santos A.J."/>
        </authorList>
    </citation>
    <scope>NUCLEOTIDE SEQUENCE [LARGE SCALE GENOMIC DNA]</scope>
</reference>
<dbReference type="Proteomes" id="UP000054845">
    <property type="component" value="Unassembled WGS sequence"/>
</dbReference>
<dbReference type="GO" id="GO:0006364">
    <property type="term" value="P:rRNA processing"/>
    <property type="evidence" value="ECO:0007669"/>
    <property type="project" value="InterPro"/>
</dbReference>
<feature type="region of interest" description="Disordered" evidence="4">
    <location>
        <begin position="1"/>
        <end position="25"/>
    </location>
</feature>
<dbReference type="InterPro" id="IPR006709">
    <property type="entry name" value="SSU_processome_Utp14"/>
</dbReference>
<name>A0A0P1BKY9_9BASI</name>
<evidence type="ECO:0000256" key="1">
    <source>
        <dbReference type="ARBA" id="ARBA00004604"/>
    </source>
</evidence>
<keyword evidence="2" id="KW-0597">Phosphoprotein</keyword>
<evidence type="ECO:0000256" key="3">
    <source>
        <dbReference type="ARBA" id="ARBA00023242"/>
    </source>
</evidence>
<evidence type="ECO:0000256" key="4">
    <source>
        <dbReference type="SAM" id="MobiDB-lite"/>
    </source>
</evidence>
<keyword evidence="3" id="KW-0539">Nucleus</keyword>
<dbReference type="PANTHER" id="PTHR14150">
    <property type="entry name" value="U3 SMALL NUCLEOLAR RNA-ASSOCIATED PROTEIN 14"/>
    <property type="match status" value="1"/>
</dbReference>